<evidence type="ECO:0000259" key="1">
    <source>
        <dbReference type="Pfam" id="PF04266"/>
    </source>
</evidence>
<gene>
    <name evidence="2" type="ORF">A2867_03860</name>
</gene>
<evidence type="ECO:0000313" key="2">
    <source>
        <dbReference type="EMBL" id="OGE27611.1"/>
    </source>
</evidence>
<organism evidence="2 3">
    <name type="scientific">Candidatus Daviesbacteria bacterium RIFCSPHIGHO2_01_FULL_40_11</name>
    <dbReference type="NCBI Taxonomy" id="1797762"/>
    <lineage>
        <taxon>Bacteria</taxon>
        <taxon>Candidatus Daviesiibacteriota</taxon>
    </lineage>
</organism>
<protein>
    <recommendedName>
        <fullName evidence="1">ASCH domain-containing protein</fullName>
    </recommendedName>
</protein>
<feature type="domain" description="ASCH" evidence="1">
    <location>
        <begin position="8"/>
        <end position="97"/>
    </location>
</feature>
<dbReference type="InterPro" id="IPR007374">
    <property type="entry name" value="ASCH_domain"/>
</dbReference>
<dbReference type="Proteomes" id="UP000177555">
    <property type="component" value="Unassembled WGS sequence"/>
</dbReference>
<name>A0A1F5JG49_9BACT</name>
<dbReference type="InterPro" id="IPR015947">
    <property type="entry name" value="PUA-like_sf"/>
</dbReference>
<dbReference type="EMBL" id="MFCP01000035">
    <property type="protein sequence ID" value="OGE27611.1"/>
    <property type="molecule type" value="Genomic_DNA"/>
</dbReference>
<comment type="caution">
    <text evidence="2">The sequence shown here is derived from an EMBL/GenBank/DDBJ whole genome shotgun (WGS) entry which is preliminary data.</text>
</comment>
<evidence type="ECO:0000313" key="3">
    <source>
        <dbReference type="Proteomes" id="UP000177555"/>
    </source>
</evidence>
<sequence>MKKHLAIFKGKAGDAILSGKKTIESRFSKVKNPPFGVIGSGDLVYIKPSGKDIIGEFRVKKVIFFDSPSLNDLSDLRQRYGSKLAVEGDYWKKVVNARFGTLIFIGDSSRFITSPLKIPKKDLRGWVVL</sequence>
<reference evidence="2 3" key="1">
    <citation type="journal article" date="2016" name="Nat. Commun.">
        <title>Thousands of microbial genomes shed light on interconnected biogeochemical processes in an aquifer system.</title>
        <authorList>
            <person name="Anantharaman K."/>
            <person name="Brown C.T."/>
            <person name="Hug L.A."/>
            <person name="Sharon I."/>
            <person name="Castelle C.J."/>
            <person name="Probst A.J."/>
            <person name="Thomas B.C."/>
            <person name="Singh A."/>
            <person name="Wilkins M.J."/>
            <person name="Karaoz U."/>
            <person name="Brodie E.L."/>
            <person name="Williams K.H."/>
            <person name="Hubbard S.S."/>
            <person name="Banfield J.F."/>
        </authorList>
    </citation>
    <scope>NUCLEOTIDE SEQUENCE [LARGE SCALE GENOMIC DNA]</scope>
</reference>
<dbReference type="Pfam" id="PF04266">
    <property type="entry name" value="ASCH"/>
    <property type="match status" value="1"/>
</dbReference>
<accession>A0A1F5JG49</accession>
<dbReference type="AlphaFoldDB" id="A0A1F5JG49"/>
<dbReference type="SUPFAM" id="SSF88697">
    <property type="entry name" value="PUA domain-like"/>
    <property type="match status" value="1"/>
</dbReference>
<proteinExistence type="predicted"/>